<evidence type="ECO:0000256" key="1">
    <source>
        <dbReference type="SAM" id="Coils"/>
    </source>
</evidence>
<protein>
    <submittedName>
        <fullName evidence="2">Uncharacterized protein</fullName>
    </submittedName>
</protein>
<accession>A0AAN9H7F1</accession>
<dbReference type="PANTHER" id="PTHR33331">
    <property type="entry name" value="COILED-COIL DOMAIN-CONTAINING PROTEIN 162"/>
    <property type="match status" value="1"/>
</dbReference>
<keyword evidence="3" id="KW-1185">Reference proteome</keyword>
<comment type="caution">
    <text evidence="2">The sequence shown here is derived from an EMBL/GenBank/DDBJ whole genome shotgun (WGS) entry which is preliminary data.</text>
</comment>
<dbReference type="EMBL" id="JAYKXH010000011">
    <property type="protein sequence ID" value="KAK7152594.1"/>
    <property type="molecule type" value="Genomic_DNA"/>
</dbReference>
<reference evidence="2 3" key="1">
    <citation type="submission" date="2024-02" db="EMBL/GenBank/DDBJ databases">
        <title>Chromosome-level genome assembly of the Eurasian Minnow (Phoxinus phoxinus).</title>
        <authorList>
            <person name="Oriowo T.O."/>
            <person name="Martin S."/>
            <person name="Stange M."/>
            <person name="Chrysostomakis Y."/>
            <person name="Brown T."/>
            <person name="Winkler S."/>
            <person name="Kukowka S."/>
            <person name="Myers E.W."/>
            <person name="Bohne A."/>
        </authorList>
    </citation>
    <scope>NUCLEOTIDE SEQUENCE [LARGE SCALE GENOMIC DNA]</scope>
    <source>
        <strain evidence="2">ZFMK-TIS-60720</strain>
        <tissue evidence="2">Whole Organism</tissue>
    </source>
</reference>
<dbReference type="InterPro" id="IPR040401">
    <property type="entry name" value="CCDC162"/>
</dbReference>
<sequence>MQASDPYRKVADVCRGMMIDITALRARVSQLEEEKSSLGQHLNLEHRERYDTLVRQLFSSCVLLKSRLDKYHMNMDQDVRQLVSSVRKEGVDRIIKLKNKLSSTNDNETLIHTLQEKEVLEDLHAENSKLARLLCKLRTFSHWRLVIGQEKLQKELLQWQLNEVSCKTEALKLKMISEQQEIVQKQELDAVKEAMLQCKSDYEQIRRQIIQQSQKLQDVEHRSTRDAQSRQELESLKRQSLEQLQEDVEDRESQLRTLSAQLEKNSKETELRQQRRHKQIKQVRGQLHQERSLKHEAFQQVDKLQSQMHNFEAALCKSTFASGRQSSSSRRLHLRNASAGLLRNNSVMSTNSSFINTTDDLNTESGWIESWTPLDRPKTSSNRLRLDISEALLPSLPDGIASSNQSYQNLRLGHK</sequence>
<feature type="coiled-coil region" evidence="1">
    <location>
        <begin position="14"/>
        <end position="41"/>
    </location>
</feature>
<gene>
    <name evidence="2" type="ORF">R3I93_010729</name>
</gene>
<dbReference type="Proteomes" id="UP001364617">
    <property type="component" value="Unassembled WGS sequence"/>
</dbReference>
<evidence type="ECO:0000313" key="3">
    <source>
        <dbReference type="Proteomes" id="UP001364617"/>
    </source>
</evidence>
<name>A0AAN9H7F1_9TELE</name>
<evidence type="ECO:0000313" key="2">
    <source>
        <dbReference type="EMBL" id="KAK7152594.1"/>
    </source>
</evidence>
<keyword evidence="1" id="KW-0175">Coiled coil</keyword>
<dbReference type="AlphaFoldDB" id="A0AAN9H7F1"/>
<proteinExistence type="predicted"/>
<organism evidence="2 3">
    <name type="scientific">Phoxinus phoxinus</name>
    <name type="common">Eurasian minnow</name>
    <dbReference type="NCBI Taxonomy" id="58324"/>
    <lineage>
        <taxon>Eukaryota</taxon>
        <taxon>Metazoa</taxon>
        <taxon>Chordata</taxon>
        <taxon>Craniata</taxon>
        <taxon>Vertebrata</taxon>
        <taxon>Euteleostomi</taxon>
        <taxon>Actinopterygii</taxon>
        <taxon>Neopterygii</taxon>
        <taxon>Teleostei</taxon>
        <taxon>Ostariophysi</taxon>
        <taxon>Cypriniformes</taxon>
        <taxon>Leuciscidae</taxon>
        <taxon>Phoxininae</taxon>
        <taxon>Phoxinus</taxon>
    </lineage>
</organism>
<dbReference type="PANTHER" id="PTHR33331:SF13">
    <property type="entry name" value="COILED-COIL DOMAIN CONTAINING 162"/>
    <property type="match status" value="1"/>
</dbReference>
<feature type="coiled-coil region" evidence="1">
    <location>
        <begin position="188"/>
        <end position="268"/>
    </location>
</feature>